<organism evidence="5 6">
    <name type="scientific">Canavalia gladiata</name>
    <name type="common">Sword bean</name>
    <name type="synonym">Dolichos gladiatus</name>
    <dbReference type="NCBI Taxonomy" id="3824"/>
    <lineage>
        <taxon>Eukaryota</taxon>
        <taxon>Viridiplantae</taxon>
        <taxon>Streptophyta</taxon>
        <taxon>Embryophyta</taxon>
        <taxon>Tracheophyta</taxon>
        <taxon>Spermatophyta</taxon>
        <taxon>Magnoliopsida</taxon>
        <taxon>eudicotyledons</taxon>
        <taxon>Gunneridae</taxon>
        <taxon>Pentapetalae</taxon>
        <taxon>rosids</taxon>
        <taxon>fabids</taxon>
        <taxon>Fabales</taxon>
        <taxon>Fabaceae</taxon>
        <taxon>Papilionoideae</taxon>
        <taxon>50 kb inversion clade</taxon>
        <taxon>NPAAA clade</taxon>
        <taxon>indigoferoid/millettioid clade</taxon>
        <taxon>Phaseoleae</taxon>
        <taxon>Canavalia</taxon>
    </lineage>
</organism>
<dbReference type="Gene3D" id="3.80.10.10">
    <property type="entry name" value="Ribonuclease Inhibitor"/>
    <property type="match status" value="1"/>
</dbReference>
<dbReference type="SUPFAM" id="SSF52047">
    <property type="entry name" value="RNI-like"/>
    <property type="match status" value="1"/>
</dbReference>
<dbReference type="EMBL" id="JAYMYQ010000006">
    <property type="protein sequence ID" value="KAK7323341.1"/>
    <property type="molecule type" value="Genomic_DNA"/>
</dbReference>
<keyword evidence="2" id="KW-0547">Nucleotide-binding</keyword>
<dbReference type="InterPro" id="IPR032675">
    <property type="entry name" value="LRR_dom_sf"/>
</dbReference>
<evidence type="ECO:0000256" key="1">
    <source>
        <dbReference type="ARBA" id="ARBA00022737"/>
    </source>
</evidence>
<reference evidence="5 6" key="1">
    <citation type="submission" date="2024-01" db="EMBL/GenBank/DDBJ databases">
        <title>The genomes of 5 underutilized Papilionoideae crops provide insights into root nodulation and disease resistanc.</title>
        <authorList>
            <person name="Jiang F."/>
        </authorList>
    </citation>
    <scope>NUCLEOTIDE SEQUENCE [LARGE SCALE GENOMIC DNA]</scope>
    <source>
        <strain evidence="5">LVBAO_FW01</strain>
        <tissue evidence="5">Leaves</tissue>
    </source>
</reference>
<accession>A0AAN9KU86</accession>
<dbReference type="Pfam" id="PF18052">
    <property type="entry name" value="Rx_N"/>
    <property type="match status" value="1"/>
</dbReference>
<keyword evidence="1" id="KW-0677">Repeat</keyword>
<comment type="caution">
    <text evidence="5">The sequence shown here is derived from an EMBL/GenBank/DDBJ whole genome shotgun (WGS) entry which is preliminary data.</text>
</comment>
<gene>
    <name evidence="5" type="ORF">VNO77_26811</name>
</gene>
<keyword evidence="3" id="KW-0611">Plant defense</keyword>
<dbReference type="GO" id="GO:0000166">
    <property type="term" value="F:nucleotide binding"/>
    <property type="evidence" value="ECO:0007669"/>
    <property type="project" value="UniProtKB-KW"/>
</dbReference>
<dbReference type="Proteomes" id="UP001367508">
    <property type="component" value="Unassembled WGS sequence"/>
</dbReference>
<dbReference type="InterPro" id="IPR041118">
    <property type="entry name" value="Rx_N"/>
</dbReference>
<dbReference type="Gene3D" id="1.20.5.4130">
    <property type="match status" value="1"/>
</dbReference>
<dbReference type="GO" id="GO:0006952">
    <property type="term" value="P:defense response"/>
    <property type="evidence" value="ECO:0007669"/>
    <property type="project" value="UniProtKB-KW"/>
</dbReference>
<evidence type="ECO:0000259" key="4">
    <source>
        <dbReference type="Pfam" id="PF18052"/>
    </source>
</evidence>
<feature type="domain" description="Disease resistance N-terminal" evidence="4">
    <location>
        <begin position="37"/>
        <end position="98"/>
    </location>
</feature>
<proteinExistence type="predicted"/>
<sequence length="520" mass="60184">MAEVIGEAFLSAFFQVVLEKLASSGIIDHIRRNKIEDELVNKLDSINQVLDEAEKKQYQSRSVKEWLHDVKHAIYEADQLLDEIATDAPKSKKEDDSQPATSMVRSLFSSFTNPFESRIKDLLKDLEILAKKKEMLELKEATCASNKAKSVSGEFCLRIEEGDKLQDISKRTRYIWCSPELKVSDKILEHIYAAKANLKGKKHLEELQLEYGASFMRSRSTSREMDDSIIERHVLEADYTCELRLEGCDNILLHELPSNLKNVFISGTHAIESSLKNILFNSTFLEVLNVRDFYGLNLKCSSFDLRSCSSLRTFDIRDWYPSIWPSTLHLFTNLHSLVLFSCPQLESFPEGGLPLSLSNLEIRRCPKLIASRQHWDLFKLHALKEFTVSDDFRNVESFPEERNFEGCFVFDSLPYARLESDLKTAPYIYIRHSSGFNVSRWCRFTNFPSSLSNLVRHQQLDSKVRRLQRLHVVEGIVHECQWARSDSRLSMSVNGFDQYVFESETHYGVVRRRNSWPEAH</sequence>
<evidence type="ECO:0000313" key="6">
    <source>
        <dbReference type="Proteomes" id="UP001367508"/>
    </source>
</evidence>
<keyword evidence="6" id="KW-1185">Reference proteome</keyword>
<protein>
    <recommendedName>
        <fullName evidence="4">Disease resistance N-terminal domain-containing protein</fullName>
    </recommendedName>
</protein>
<evidence type="ECO:0000256" key="3">
    <source>
        <dbReference type="ARBA" id="ARBA00022821"/>
    </source>
</evidence>
<evidence type="ECO:0000256" key="2">
    <source>
        <dbReference type="ARBA" id="ARBA00022741"/>
    </source>
</evidence>
<name>A0AAN9KU86_CANGL</name>
<dbReference type="AlphaFoldDB" id="A0AAN9KU86"/>
<evidence type="ECO:0000313" key="5">
    <source>
        <dbReference type="EMBL" id="KAK7323341.1"/>
    </source>
</evidence>